<evidence type="ECO:0008006" key="4">
    <source>
        <dbReference type="Google" id="ProtNLM"/>
    </source>
</evidence>
<reference evidence="2" key="1">
    <citation type="submission" date="2022-04" db="EMBL/GenBank/DDBJ databases">
        <title>Systematic whole-genome sequencing reveals an unexpected diversity among actinomycetoma pathogens and provides insights into their antibacterial susceptibilities.</title>
        <authorList>
            <person name="Watson A.K."/>
            <person name="Kepplinger B."/>
            <person name="Bakhiet S.M."/>
            <person name="Mhmoud N.A."/>
            <person name="Chapman J."/>
            <person name="Allenby N."/>
            <person name="Mickiewicz K."/>
            <person name="Goodfellow M."/>
            <person name="Fahal A.H."/>
            <person name="Errington J."/>
        </authorList>
    </citation>
    <scope>NUCLEOTIDE SEQUENCE</scope>
    <source>
        <strain evidence="2">SD 504</strain>
    </source>
</reference>
<keyword evidence="3" id="KW-1185">Reference proteome</keyword>
<sequence length="263" mass="27160">MISEPELLDDGDGSPRPAVPARGPGGGVPYGAGADGHGDGAPAAGRDGARYRHPWLWALGGALGASVLWAGGLAAYQTRGADLDDYRPSDALCAEAPLSALVTALGKRGATTTADTHEHPALDRAYCSVRLGEPPAGYEASLRYELHKKTDPAPEFEAVQGEAVMPEEPGPEPVPGLGEKAYFTVSGGTYAEIVVLDGPAVIGLSVGALHEYDGDADKPSSEPTHAPLDGVKEFMVEDVREIMKRLRSEEPPGRPGTSSSGAG</sequence>
<gene>
    <name evidence="2" type="ORF">MW084_03805</name>
</gene>
<organism evidence="2 3">
    <name type="scientific">Streptomyces sudanensis</name>
    <dbReference type="NCBI Taxonomy" id="436397"/>
    <lineage>
        <taxon>Bacteria</taxon>
        <taxon>Bacillati</taxon>
        <taxon>Actinomycetota</taxon>
        <taxon>Actinomycetes</taxon>
        <taxon>Kitasatosporales</taxon>
        <taxon>Streptomycetaceae</taxon>
        <taxon>Streptomyces</taxon>
    </lineage>
</organism>
<accession>A0ABY4TEJ4</accession>
<feature type="region of interest" description="Disordered" evidence="1">
    <location>
        <begin position="1"/>
        <end position="41"/>
    </location>
</feature>
<protein>
    <recommendedName>
        <fullName evidence="4">DUF3558 domain-containing protein</fullName>
    </recommendedName>
</protein>
<feature type="compositionally biased region" description="Acidic residues" evidence="1">
    <location>
        <begin position="1"/>
        <end position="12"/>
    </location>
</feature>
<evidence type="ECO:0000313" key="2">
    <source>
        <dbReference type="EMBL" id="URN15212.1"/>
    </source>
</evidence>
<dbReference type="RefSeq" id="WP_010469834.1">
    <property type="nucleotide sequence ID" value="NZ_CP095474.1"/>
</dbReference>
<dbReference type="Proteomes" id="UP001056383">
    <property type="component" value="Chromosome"/>
</dbReference>
<feature type="compositionally biased region" description="Gly residues" evidence="1">
    <location>
        <begin position="23"/>
        <end position="35"/>
    </location>
</feature>
<proteinExistence type="predicted"/>
<dbReference type="EMBL" id="CP095474">
    <property type="protein sequence ID" value="URN15212.1"/>
    <property type="molecule type" value="Genomic_DNA"/>
</dbReference>
<name>A0ABY4TEJ4_9ACTN</name>
<evidence type="ECO:0000313" key="3">
    <source>
        <dbReference type="Proteomes" id="UP001056383"/>
    </source>
</evidence>
<evidence type="ECO:0000256" key="1">
    <source>
        <dbReference type="SAM" id="MobiDB-lite"/>
    </source>
</evidence>